<dbReference type="NCBIfam" id="TIGR01784">
    <property type="entry name" value="T_den_put_tspse"/>
    <property type="match status" value="1"/>
</dbReference>
<proteinExistence type="inferred from homology"/>
<comment type="similarity">
    <text evidence="1">Belongs to the Rpn/YhgA-like nuclease family.</text>
</comment>
<feature type="domain" description="Transposase (putative) YhgA-like" evidence="2">
    <location>
        <begin position="8"/>
        <end position="161"/>
    </location>
</feature>
<gene>
    <name evidence="3" type="ORF">SOJ16_002702</name>
</gene>
<evidence type="ECO:0000259" key="2">
    <source>
        <dbReference type="Pfam" id="PF04754"/>
    </source>
</evidence>
<sequence length="317" mass="37239">MRDSLPPQEHDSTFKFLFEHPKDILFLIKDVIGYSWAKDIQEDSIELADKEFVGEDFLQRRADVVAKAKLKDREVYFYIIIENQSTVAKDMPERLLRYMILLWAKKIREGVEKLPAIIPIVTYNGLEKEWDVEQEIISEFDIFKNDIFRYALVNISKLDAKAFLCEEDDVLSPVVFYLEQVRDDTEELARRLKEVEPQLRRFSSTNIERFLIWAGNVIRPRLTKEDKEEFDKLIERVKQGGVSKMGEFVSNVSRLLDEAQMKKFNEGKIVGKIEGKIEGKEEVARKLIKRGFSDEDIAELTELDIERIKKLRKELIN</sequence>
<dbReference type="EMBL" id="CP139957">
    <property type="protein sequence ID" value="WPX08792.1"/>
    <property type="molecule type" value="Genomic_DNA"/>
</dbReference>
<dbReference type="PANTHER" id="PTHR34611:SF2">
    <property type="entry name" value="INACTIVE RECOMBINATION-PROMOTING NUCLEASE-LIKE PROTEIN RPNE-RELATED"/>
    <property type="match status" value="1"/>
</dbReference>
<accession>A0ABZ0U115</accession>
<dbReference type="InterPro" id="IPR051699">
    <property type="entry name" value="Rpn/YhgA-like_nuclease"/>
</dbReference>
<reference evidence="3 4" key="1">
    <citation type="submission" date="2023-12" db="EMBL/GenBank/DDBJ databases">
        <authorList>
            <person name="Manesh M.J.H."/>
            <person name="Bing R.G."/>
            <person name="Willard D.J."/>
            <person name="Kelly R.M."/>
        </authorList>
    </citation>
    <scope>NUCLEOTIDE SEQUENCE [LARGE SCALE GENOMIC DNA]</scope>
    <source>
        <strain evidence="3 4">DSM 8977</strain>
    </source>
</reference>
<organism evidence="3 4">
    <name type="scientific">Anaerocellum danielii</name>
    <dbReference type="NCBI Taxonomy" id="1387557"/>
    <lineage>
        <taxon>Bacteria</taxon>
        <taxon>Bacillati</taxon>
        <taxon>Bacillota</taxon>
        <taxon>Bacillota incertae sedis</taxon>
        <taxon>Caldicellulosiruptorales</taxon>
        <taxon>Caldicellulosiruptoraceae</taxon>
        <taxon>Anaerocellum</taxon>
    </lineage>
</organism>
<evidence type="ECO:0000256" key="1">
    <source>
        <dbReference type="ARBA" id="ARBA00009787"/>
    </source>
</evidence>
<dbReference type="Pfam" id="PF04754">
    <property type="entry name" value="Transposase_31"/>
    <property type="match status" value="1"/>
</dbReference>
<dbReference type="Proteomes" id="UP001322744">
    <property type="component" value="Chromosome"/>
</dbReference>
<protein>
    <submittedName>
        <fullName evidence="3">Rpn family recombination-promoting nuclease/putative transposase</fullName>
    </submittedName>
</protein>
<name>A0ABZ0U115_9FIRM</name>
<dbReference type="InterPro" id="IPR006842">
    <property type="entry name" value="Transposase_31"/>
</dbReference>
<evidence type="ECO:0000313" key="3">
    <source>
        <dbReference type="EMBL" id="WPX08792.1"/>
    </source>
</evidence>
<dbReference type="InterPro" id="IPR010106">
    <property type="entry name" value="RpnA"/>
</dbReference>
<dbReference type="PANTHER" id="PTHR34611">
    <property type="match status" value="1"/>
</dbReference>
<keyword evidence="4" id="KW-1185">Reference proteome</keyword>
<dbReference type="RefSeq" id="WP_045173338.1">
    <property type="nucleotide sequence ID" value="NZ_CP139957.1"/>
</dbReference>
<evidence type="ECO:0000313" key="4">
    <source>
        <dbReference type="Proteomes" id="UP001322744"/>
    </source>
</evidence>